<evidence type="ECO:0000313" key="2">
    <source>
        <dbReference type="Proteomes" id="UP000297245"/>
    </source>
</evidence>
<dbReference type="EMBL" id="ML182121">
    <property type="protein sequence ID" value="THU75443.1"/>
    <property type="molecule type" value="Genomic_DNA"/>
</dbReference>
<keyword evidence="2" id="KW-1185">Reference proteome</keyword>
<sequence length="142" mass="16773">NWLRDPSLVKSSARESVRCPGFPDSEWNNLFKGKPVDFDVLLTSTYTLDLNNKQSFKLGELELNFEGVSKAPARKVRTHGEWVICWGMYEEAILFTMPWRKKELQEYFRHITGYFKSYLDTSYHSNIVNYDRAVRLKVSMHR</sequence>
<proteinExistence type="predicted"/>
<name>A0A4S8KJ76_DENBC</name>
<feature type="non-terminal residue" evidence="1">
    <location>
        <position position="142"/>
    </location>
</feature>
<dbReference type="OrthoDB" id="2355984at2759"/>
<dbReference type="AlphaFoldDB" id="A0A4S8KJ76"/>
<accession>A0A4S8KJ76</accession>
<dbReference type="Proteomes" id="UP000297245">
    <property type="component" value="Unassembled WGS sequence"/>
</dbReference>
<protein>
    <submittedName>
        <fullName evidence="1">Uncharacterized protein</fullName>
    </submittedName>
</protein>
<gene>
    <name evidence="1" type="ORF">K435DRAFT_625522</name>
</gene>
<reference evidence="1 2" key="1">
    <citation type="journal article" date="2019" name="Nat. Ecol. Evol.">
        <title>Megaphylogeny resolves global patterns of mushroom evolution.</title>
        <authorList>
            <person name="Varga T."/>
            <person name="Krizsan K."/>
            <person name="Foldi C."/>
            <person name="Dima B."/>
            <person name="Sanchez-Garcia M."/>
            <person name="Sanchez-Ramirez S."/>
            <person name="Szollosi G.J."/>
            <person name="Szarkandi J.G."/>
            <person name="Papp V."/>
            <person name="Albert L."/>
            <person name="Andreopoulos W."/>
            <person name="Angelini C."/>
            <person name="Antonin V."/>
            <person name="Barry K.W."/>
            <person name="Bougher N.L."/>
            <person name="Buchanan P."/>
            <person name="Buyck B."/>
            <person name="Bense V."/>
            <person name="Catcheside P."/>
            <person name="Chovatia M."/>
            <person name="Cooper J."/>
            <person name="Damon W."/>
            <person name="Desjardin D."/>
            <person name="Finy P."/>
            <person name="Geml J."/>
            <person name="Haridas S."/>
            <person name="Hughes K."/>
            <person name="Justo A."/>
            <person name="Karasinski D."/>
            <person name="Kautmanova I."/>
            <person name="Kiss B."/>
            <person name="Kocsube S."/>
            <person name="Kotiranta H."/>
            <person name="LaButti K.M."/>
            <person name="Lechner B.E."/>
            <person name="Liimatainen K."/>
            <person name="Lipzen A."/>
            <person name="Lukacs Z."/>
            <person name="Mihaltcheva S."/>
            <person name="Morgado L.N."/>
            <person name="Niskanen T."/>
            <person name="Noordeloos M.E."/>
            <person name="Ohm R.A."/>
            <person name="Ortiz-Santana B."/>
            <person name="Ovrebo C."/>
            <person name="Racz N."/>
            <person name="Riley R."/>
            <person name="Savchenko A."/>
            <person name="Shiryaev A."/>
            <person name="Soop K."/>
            <person name="Spirin V."/>
            <person name="Szebenyi C."/>
            <person name="Tomsovsky M."/>
            <person name="Tulloss R.E."/>
            <person name="Uehling J."/>
            <person name="Grigoriev I.V."/>
            <person name="Vagvolgyi C."/>
            <person name="Papp T."/>
            <person name="Martin F.M."/>
            <person name="Miettinen O."/>
            <person name="Hibbett D.S."/>
            <person name="Nagy L.G."/>
        </authorList>
    </citation>
    <scope>NUCLEOTIDE SEQUENCE [LARGE SCALE GENOMIC DNA]</scope>
    <source>
        <strain evidence="1 2">CBS 962.96</strain>
    </source>
</reference>
<evidence type="ECO:0000313" key="1">
    <source>
        <dbReference type="EMBL" id="THU75443.1"/>
    </source>
</evidence>
<feature type="non-terminal residue" evidence="1">
    <location>
        <position position="1"/>
    </location>
</feature>
<organism evidence="1 2">
    <name type="scientific">Dendrothele bispora (strain CBS 962.96)</name>
    <dbReference type="NCBI Taxonomy" id="1314807"/>
    <lineage>
        <taxon>Eukaryota</taxon>
        <taxon>Fungi</taxon>
        <taxon>Dikarya</taxon>
        <taxon>Basidiomycota</taxon>
        <taxon>Agaricomycotina</taxon>
        <taxon>Agaricomycetes</taxon>
        <taxon>Agaricomycetidae</taxon>
        <taxon>Agaricales</taxon>
        <taxon>Agaricales incertae sedis</taxon>
        <taxon>Dendrothele</taxon>
    </lineage>
</organism>